<dbReference type="PANTHER" id="PTHR46890">
    <property type="entry name" value="NON-LTR RETROLELEMENT REVERSE TRANSCRIPTASE-LIKE PROTEIN-RELATED"/>
    <property type="match status" value="1"/>
</dbReference>
<dbReference type="CDD" id="cd01650">
    <property type="entry name" value="RT_nLTR_like"/>
    <property type="match status" value="1"/>
</dbReference>
<dbReference type="Pfam" id="PF00078">
    <property type="entry name" value="RVT_1"/>
    <property type="match status" value="1"/>
</dbReference>
<gene>
    <name evidence="3" type="ORF">SLEP1_g48590</name>
</gene>
<dbReference type="CDD" id="cd00590">
    <property type="entry name" value="RRM_SF"/>
    <property type="match status" value="1"/>
</dbReference>
<evidence type="ECO:0000256" key="1">
    <source>
        <dbReference type="PROSITE-ProRule" id="PRU00176"/>
    </source>
</evidence>
<name>A0AAV5LV88_9ROSI</name>
<feature type="domain" description="RRM" evidence="2">
    <location>
        <begin position="37"/>
        <end position="114"/>
    </location>
</feature>
<keyword evidence="4" id="KW-1185">Reference proteome</keyword>
<dbReference type="Gene3D" id="3.30.70.330">
    <property type="match status" value="1"/>
</dbReference>
<organism evidence="3 4">
    <name type="scientific">Rubroshorea leprosula</name>
    <dbReference type="NCBI Taxonomy" id="152421"/>
    <lineage>
        <taxon>Eukaryota</taxon>
        <taxon>Viridiplantae</taxon>
        <taxon>Streptophyta</taxon>
        <taxon>Embryophyta</taxon>
        <taxon>Tracheophyta</taxon>
        <taxon>Spermatophyta</taxon>
        <taxon>Magnoliopsida</taxon>
        <taxon>eudicotyledons</taxon>
        <taxon>Gunneridae</taxon>
        <taxon>Pentapetalae</taxon>
        <taxon>rosids</taxon>
        <taxon>malvids</taxon>
        <taxon>Malvales</taxon>
        <taxon>Dipterocarpaceae</taxon>
        <taxon>Rubroshorea</taxon>
    </lineage>
</organism>
<evidence type="ECO:0000313" key="4">
    <source>
        <dbReference type="Proteomes" id="UP001054252"/>
    </source>
</evidence>
<dbReference type="EMBL" id="BPVZ01000146">
    <property type="protein sequence ID" value="GKV41009.1"/>
    <property type="molecule type" value="Genomic_DNA"/>
</dbReference>
<dbReference type="InterPro" id="IPR035979">
    <property type="entry name" value="RBD_domain_sf"/>
</dbReference>
<dbReference type="PROSITE" id="PS50102">
    <property type="entry name" value="RRM"/>
    <property type="match status" value="1"/>
</dbReference>
<dbReference type="InterPro" id="IPR000504">
    <property type="entry name" value="RRM_dom"/>
</dbReference>
<dbReference type="AlphaFoldDB" id="A0AAV5LV88"/>
<comment type="caution">
    <text evidence="3">The sequence shown here is derived from an EMBL/GenBank/DDBJ whole genome shotgun (WGS) entry which is preliminary data.</text>
</comment>
<dbReference type="Gene3D" id="3.60.10.10">
    <property type="entry name" value="Endonuclease/exonuclease/phosphatase"/>
    <property type="match status" value="1"/>
</dbReference>
<proteinExistence type="predicted"/>
<dbReference type="PANTHER" id="PTHR46890:SF50">
    <property type="entry name" value="RNA-DIRECTED DNA POLYMERASE, EUKARYOTA, REVERSE TRANSCRIPTASE ZINC-BINDING DOMAIN PROTEIN-RELATED"/>
    <property type="match status" value="1"/>
</dbReference>
<evidence type="ECO:0000313" key="3">
    <source>
        <dbReference type="EMBL" id="GKV41009.1"/>
    </source>
</evidence>
<dbReference type="GO" id="GO:0003723">
    <property type="term" value="F:RNA binding"/>
    <property type="evidence" value="ECO:0007669"/>
    <property type="project" value="UniProtKB-UniRule"/>
</dbReference>
<keyword evidence="1" id="KW-0694">RNA-binding</keyword>
<dbReference type="Proteomes" id="UP001054252">
    <property type="component" value="Unassembled WGS sequence"/>
</dbReference>
<dbReference type="InterPro" id="IPR052343">
    <property type="entry name" value="Retrotransposon-Effector_Assoc"/>
</dbReference>
<dbReference type="SUPFAM" id="SSF56219">
    <property type="entry name" value="DNase I-like"/>
    <property type="match status" value="1"/>
</dbReference>
<dbReference type="InterPro" id="IPR036691">
    <property type="entry name" value="Endo/exonu/phosph_ase_sf"/>
</dbReference>
<dbReference type="SUPFAM" id="SSF54928">
    <property type="entry name" value="RNA-binding domain, RBD"/>
    <property type="match status" value="1"/>
</dbReference>
<protein>
    <recommendedName>
        <fullName evidence="2">RRM domain-containing protein</fullName>
    </recommendedName>
</protein>
<evidence type="ECO:0000259" key="2">
    <source>
        <dbReference type="PROSITE" id="PS50102"/>
    </source>
</evidence>
<reference evidence="3 4" key="1">
    <citation type="journal article" date="2021" name="Commun. Biol.">
        <title>The genome of Shorea leprosula (Dipterocarpaceae) highlights the ecological relevance of drought in aseasonal tropical rainforests.</title>
        <authorList>
            <person name="Ng K.K.S."/>
            <person name="Kobayashi M.J."/>
            <person name="Fawcett J.A."/>
            <person name="Hatakeyama M."/>
            <person name="Paape T."/>
            <person name="Ng C.H."/>
            <person name="Ang C.C."/>
            <person name="Tnah L.H."/>
            <person name="Lee C.T."/>
            <person name="Nishiyama T."/>
            <person name="Sese J."/>
            <person name="O'Brien M.J."/>
            <person name="Copetti D."/>
            <person name="Mohd Noor M.I."/>
            <person name="Ong R.C."/>
            <person name="Putra M."/>
            <person name="Sireger I.Z."/>
            <person name="Indrioko S."/>
            <person name="Kosugi Y."/>
            <person name="Izuno A."/>
            <person name="Isagi Y."/>
            <person name="Lee S.L."/>
            <person name="Shimizu K.K."/>
        </authorList>
    </citation>
    <scope>NUCLEOTIDE SEQUENCE [LARGE SCALE GENOMIC DNA]</scope>
    <source>
        <strain evidence="3">214</strain>
    </source>
</reference>
<sequence length="1103" mass="125244">MRERESARVRARFSTAKDSGAWRWLLGFGKGLLEQATTFFFYDFPEDRLAKDLWFCFWSYGKVVDVFIPTRRDRRGRQFGFVRMSSAFDVKDMERRLNQIWLDSYCLKVKLAENMKKGKDETRVAQNRREEKQWVRRDRKVSPRRSYAQAVAANLGVIVDGLSSNNGVRQLMAMRGMEEIVDAVPLEGLSLKASAVVPKTTPEKITVPLITEGVAGATSPMHGDLVLEFNPRDEEVAWLNRSMVAVVRSLDMVGSKAYPIEVAEEEWRMDPDWWLAGERRNPISESNFKYSSDDGSESDLIATGFRGEDEALKADLQVVTGSESFENFEINGMEICGLDGADLVGPEGEDLFGPEGVDLVGLAAMKNGEQRAAGGSCSGLMASDDLLQQQEVKQKKKTRALGAIYAEDEGIGAIVDGKEKLRAVEASWVTARTKSMRDRRSKASREESRLEVQTVGYAGRGRRGQFQGDITWWICIAKVEGHGFIGISAEWGKQQLQCTFVNVYAPCERQSRVVLWGELSKLVLEEGGRWLLAGDFNAIRNSVERERKDGPDGTSMSRLDRFLLSIEMSLIEGDWIQEVIRRLFGNVKIRSDNLRKEIERLDKKCEVEGLNEIEVKLRKESFQELWDTLQKRESVWKQKSRVNWAHLGDANTAFFHRSVHARRAQNAISSIYSDEGWVEEPELVKATAVKYFSKVLVKVLANRLKMIMEGIISESQAAFIGGRQLVDSVLVLNEAMHEGFLDWMMNRMGFGMKWRKWMWECLSTTRISILINGSPTTEFPVSNGLRQGDPLSPFLFLLVAEGLSGLVKKAEAEGLLKGVEIRRGGMMLSLLQFADDTVFMGKADVDNLRVVKAILNWFQLISGLKINFGKSYLYGFNVSEGWEKDFWHDKWVGDKPLKNIFPRLYALANSREGRLKDMGYWSAENWIWDCRWRRGCVGRGVGEEEQFRELINKVKLHRGEVDSWRWIHSGDSVYSAKKAYDFLSPKCFILDEKWSRVIWEGNVCCGLCHEGVEQLQHIFCDCKEVWLVWMKVLGWWGVQSVLPKDIFGLADAVVAGINGGSWTDLGPLIFLVTAWNKAAVSPIQIGFYDCWSARRPLFNMAGI</sequence>
<dbReference type="InterPro" id="IPR000477">
    <property type="entry name" value="RT_dom"/>
</dbReference>
<accession>A0AAV5LV88</accession>
<dbReference type="InterPro" id="IPR012677">
    <property type="entry name" value="Nucleotide-bd_a/b_plait_sf"/>
</dbReference>
<dbReference type="SMART" id="SM00360">
    <property type="entry name" value="RRM"/>
    <property type="match status" value="1"/>
</dbReference>